<dbReference type="Proteomes" id="UP000007384">
    <property type="component" value="Chromosome"/>
</dbReference>
<dbReference type="PROSITE" id="PS01148">
    <property type="entry name" value="UPF0033"/>
    <property type="match status" value="1"/>
</dbReference>
<feature type="domain" description="UPF0033" evidence="2">
    <location>
        <begin position="10"/>
        <end position="34"/>
    </location>
</feature>
<dbReference type="OrthoDB" id="9800872at2"/>
<evidence type="ECO:0000256" key="1">
    <source>
        <dbReference type="ARBA" id="ARBA00008984"/>
    </source>
</evidence>
<dbReference type="Pfam" id="PF01206">
    <property type="entry name" value="TusA"/>
    <property type="match status" value="1"/>
</dbReference>
<dbReference type="PATRIC" id="fig|771875.3.peg.855"/>
<dbReference type="HOGENOM" id="CLU_165255_0_0_0"/>
<dbReference type="Gene3D" id="3.30.110.40">
    <property type="entry name" value="TusA-like domain"/>
    <property type="match status" value="1"/>
</dbReference>
<gene>
    <name evidence="3" type="ordered locus">Ferpe_0831</name>
</gene>
<proteinExistence type="inferred from homology"/>
<dbReference type="eggNOG" id="COG0425">
    <property type="taxonomic scope" value="Bacteria"/>
</dbReference>
<dbReference type="KEGG" id="fpe:Ferpe_0831"/>
<comment type="similarity">
    <text evidence="1">Belongs to the sulfur carrier protein TusA family.</text>
</comment>
<sequence length="80" mass="9105">MGKYNVSKSLDVRGEVCPVPDVETKRALKSMKPGEILEVWIDYPMSKERIPETVKSMGHEVLEIEEVGPSEWKIYIKVNG</sequence>
<dbReference type="InterPro" id="IPR036868">
    <property type="entry name" value="TusA-like_sf"/>
</dbReference>
<keyword evidence="4" id="KW-1185">Reference proteome</keyword>
<dbReference type="PANTHER" id="PTHR33279:SF6">
    <property type="entry name" value="SULFUR CARRIER PROTEIN YEDF-RELATED"/>
    <property type="match status" value="1"/>
</dbReference>
<organism evidence="3 4">
    <name type="scientific">Fervidobacterium pennivorans (strain DSM 9078 / Ven5)</name>
    <dbReference type="NCBI Taxonomy" id="771875"/>
    <lineage>
        <taxon>Bacteria</taxon>
        <taxon>Thermotogati</taxon>
        <taxon>Thermotogota</taxon>
        <taxon>Thermotogae</taxon>
        <taxon>Thermotogales</taxon>
        <taxon>Fervidobacteriaceae</taxon>
        <taxon>Fervidobacterium</taxon>
    </lineage>
</organism>
<dbReference type="SUPFAM" id="SSF64307">
    <property type="entry name" value="SirA-like"/>
    <property type="match status" value="1"/>
</dbReference>
<evidence type="ECO:0000259" key="2">
    <source>
        <dbReference type="PROSITE" id="PS01148"/>
    </source>
</evidence>
<evidence type="ECO:0000313" key="3">
    <source>
        <dbReference type="EMBL" id="AFG34947.1"/>
    </source>
</evidence>
<dbReference type="PANTHER" id="PTHR33279">
    <property type="entry name" value="SULFUR CARRIER PROTEIN YEDF-RELATED"/>
    <property type="match status" value="1"/>
</dbReference>
<protein>
    <submittedName>
        <fullName evidence="3">Redox protein, regulator of disulfide bond formation</fullName>
    </submittedName>
</protein>
<dbReference type="STRING" id="771875.Ferpe_0831"/>
<dbReference type="CDD" id="cd00291">
    <property type="entry name" value="SirA_YedF_YeeD"/>
    <property type="match status" value="1"/>
</dbReference>
<accession>H9UBQ4</accession>
<dbReference type="RefSeq" id="WP_014451390.1">
    <property type="nucleotide sequence ID" value="NC_017095.1"/>
</dbReference>
<reference evidence="3" key="1">
    <citation type="submission" date="2012-03" db="EMBL/GenBank/DDBJ databases">
        <title>Complete sequence of Fervidobacterium pennivorans DSM 9078.</title>
        <authorList>
            <consortium name="US DOE Joint Genome Institute"/>
            <person name="Lucas S."/>
            <person name="Han J."/>
            <person name="Lapidus A."/>
            <person name="Cheng J.-F."/>
            <person name="Goodwin L."/>
            <person name="Pitluck S."/>
            <person name="Peters L."/>
            <person name="Ovchinnikova G."/>
            <person name="Lu M."/>
            <person name="Detter J.C."/>
            <person name="Han C."/>
            <person name="Tapia R."/>
            <person name="Land M."/>
            <person name="Hauser L."/>
            <person name="Kyrpides N."/>
            <person name="Ivanova N."/>
            <person name="Pagani I."/>
            <person name="Noll K.M."/>
            <person name="Woyke T."/>
        </authorList>
    </citation>
    <scope>NUCLEOTIDE SEQUENCE</scope>
    <source>
        <strain evidence="3">DSM 9078</strain>
    </source>
</reference>
<name>H9UBQ4_FERPD</name>
<dbReference type="InterPro" id="IPR001455">
    <property type="entry name" value="TusA-like"/>
</dbReference>
<evidence type="ECO:0000313" key="4">
    <source>
        <dbReference type="Proteomes" id="UP000007384"/>
    </source>
</evidence>
<dbReference type="AlphaFoldDB" id="H9UBQ4"/>
<dbReference type="EMBL" id="CP003260">
    <property type="protein sequence ID" value="AFG34947.1"/>
    <property type="molecule type" value="Genomic_DNA"/>
</dbReference>